<sequence>MRSLSMHLPSQPLTGDWPQLSNWQVKPVEALADGHALATFTSIRNRLREGHAMSVESLNARSPVRASGVECVECVECGAVQVDDYMHDVLAALVTPQDGSPSRRYTRNADLRASVATALALHPDGGDALLEARLKALGLPSLLRDESQYLPGTLEALRYDVGSRIVAIERSRLPDLADLEAPGDAALHAAGARELAYLDAGHPHAAQVALDHKRILDFHYRAAGATTWERLPGSRSPVDRESRGTHESNESEESGEDRQSRERNGILRSRGGGESLRQRANHEQGIGRFLEHLVRCRQRREPAHPPAQASERVPISQDIEVQRSRRKAKGESPPYPPHPLSPRHDILYNCTLL</sequence>
<dbReference type="Proteomes" id="UP000035651">
    <property type="component" value="Chromosome"/>
</dbReference>
<keyword evidence="3" id="KW-1185">Reference proteome</keyword>
<feature type="compositionally biased region" description="Basic and acidic residues" evidence="1">
    <location>
        <begin position="237"/>
        <end position="249"/>
    </location>
</feature>
<feature type="region of interest" description="Disordered" evidence="1">
    <location>
        <begin position="299"/>
        <end position="344"/>
    </location>
</feature>
<organism evidence="2 3">
    <name type="scientific">Pandoraea faecigallinarum</name>
    <dbReference type="NCBI Taxonomy" id="656179"/>
    <lineage>
        <taxon>Bacteria</taxon>
        <taxon>Pseudomonadati</taxon>
        <taxon>Pseudomonadota</taxon>
        <taxon>Betaproteobacteria</taxon>
        <taxon>Burkholderiales</taxon>
        <taxon>Burkholderiaceae</taxon>
        <taxon>Pandoraea</taxon>
    </lineage>
</organism>
<dbReference type="AlphaFoldDB" id="A0A0H3WSQ8"/>
<proteinExistence type="predicted"/>
<gene>
    <name evidence="2" type="ORF">AB870_04830</name>
</gene>
<dbReference type="EMBL" id="CP011807">
    <property type="protein sequence ID" value="AKM29596.2"/>
    <property type="molecule type" value="Genomic_DNA"/>
</dbReference>
<reference evidence="2" key="1">
    <citation type="submission" date="2016-06" db="EMBL/GenBank/DDBJ databases">
        <title>Complete Genome Sequence of Pandoraea faecigallinarum DSM-23572.</title>
        <authorList>
            <person name="Yong D."/>
            <person name="Ee R."/>
            <person name="Lim Y.-L."/>
            <person name="Yin W.-F."/>
            <person name="Chan K.-G."/>
        </authorList>
    </citation>
    <scope>NUCLEOTIDE SEQUENCE</scope>
    <source>
        <strain evidence="2">DSM 23572</strain>
    </source>
</reference>
<dbReference type="OrthoDB" id="8938400at2"/>
<dbReference type="RefSeq" id="WP_071386892.1">
    <property type="nucleotide sequence ID" value="NZ_CP011807.3"/>
</dbReference>
<dbReference type="KEGG" id="pfg:AB870_04830"/>
<evidence type="ECO:0000256" key="1">
    <source>
        <dbReference type="SAM" id="MobiDB-lite"/>
    </source>
</evidence>
<feature type="compositionally biased region" description="Basic and acidic residues" evidence="1">
    <location>
        <begin position="256"/>
        <end position="265"/>
    </location>
</feature>
<name>A0A0H3WSQ8_9BURK</name>
<evidence type="ECO:0000313" key="3">
    <source>
        <dbReference type="Proteomes" id="UP000035651"/>
    </source>
</evidence>
<accession>A0A0H3WSQ8</accession>
<evidence type="ECO:0000313" key="2">
    <source>
        <dbReference type="EMBL" id="AKM29596.2"/>
    </source>
</evidence>
<feature type="region of interest" description="Disordered" evidence="1">
    <location>
        <begin position="230"/>
        <end position="281"/>
    </location>
</feature>
<protein>
    <submittedName>
        <fullName evidence="2">Uncharacterized protein</fullName>
    </submittedName>
</protein>